<evidence type="ECO:0000313" key="3">
    <source>
        <dbReference type="Proteomes" id="UP000003835"/>
    </source>
</evidence>
<feature type="transmembrane region" description="Helical" evidence="1">
    <location>
        <begin position="37"/>
        <end position="55"/>
    </location>
</feature>
<dbReference type="eggNOG" id="COG0628">
    <property type="taxonomic scope" value="Bacteria"/>
</dbReference>
<sequence>MKSIEPLPFWTKAGLAFPILFLNGWLFIIVVEYFQSLITVGIISTLLAFVLSYFVELLTR</sequence>
<organism evidence="2 3">
    <name type="scientific">Coleofasciculus chthonoplastes PCC 7420</name>
    <dbReference type="NCBI Taxonomy" id="118168"/>
    <lineage>
        <taxon>Bacteria</taxon>
        <taxon>Bacillati</taxon>
        <taxon>Cyanobacteriota</taxon>
        <taxon>Cyanophyceae</taxon>
        <taxon>Coleofasciculales</taxon>
        <taxon>Coleofasciculaceae</taxon>
        <taxon>Coleofasciculus</taxon>
    </lineage>
</organism>
<protein>
    <submittedName>
        <fullName evidence="2">Uncharacterized protein</fullName>
    </submittedName>
</protein>
<dbReference type="HOGENOM" id="CLU_2933394_0_0_3"/>
<reference evidence="2 3" key="1">
    <citation type="submission" date="2008-07" db="EMBL/GenBank/DDBJ databases">
        <authorList>
            <person name="Tandeau de Marsac N."/>
            <person name="Ferriera S."/>
            <person name="Johnson J."/>
            <person name="Kravitz S."/>
            <person name="Beeson K."/>
            <person name="Sutton G."/>
            <person name="Rogers Y.-H."/>
            <person name="Friedman R."/>
            <person name="Frazier M."/>
            <person name="Venter J.C."/>
        </authorList>
    </citation>
    <scope>NUCLEOTIDE SEQUENCE [LARGE SCALE GENOMIC DNA]</scope>
    <source>
        <strain evidence="2 3">PCC 7420</strain>
    </source>
</reference>
<keyword evidence="1" id="KW-0472">Membrane</keyword>
<evidence type="ECO:0000256" key="1">
    <source>
        <dbReference type="SAM" id="Phobius"/>
    </source>
</evidence>
<proteinExistence type="predicted"/>
<dbReference type="EMBL" id="DS989844">
    <property type="protein sequence ID" value="EDX77461.1"/>
    <property type="molecule type" value="Genomic_DNA"/>
</dbReference>
<keyword evidence="1" id="KW-0812">Transmembrane</keyword>
<gene>
    <name evidence="2" type="ORF">MC7420_598</name>
</gene>
<dbReference type="Proteomes" id="UP000003835">
    <property type="component" value="Unassembled WGS sequence"/>
</dbReference>
<evidence type="ECO:0000313" key="2">
    <source>
        <dbReference type="EMBL" id="EDX77461.1"/>
    </source>
</evidence>
<accession>B4VLC6</accession>
<keyword evidence="3" id="KW-1185">Reference proteome</keyword>
<dbReference type="AlphaFoldDB" id="B4VLC6"/>
<keyword evidence="1" id="KW-1133">Transmembrane helix</keyword>
<feature type="transmembrane region" description="Helical" evidence="1">
    <location>
        <begin position="12"/>
        <end position="31"/>
    </location>
</feature>
<name>B4VLC6_9CYAN</name>
<dbReference type="STRING" id="118168.MC7420_598"/>